<protein>
    <submittedName>
        <fullName evidence="5">Putative NTE family protein</fullName>
    </submittedName>
</protein>
<evidence type="ECO:0000313" key="5">
    <source>
        <dbReference type="EMBL" id="MPL63088.1"/>
    </source>
</evidence>
<evidence type="ECO:0000256" key="3">
    <source>
        <dbReference type="ARBA" id="ARBA00023098"/>
    </source>
</evidence>
<feature type="domain" description="PNPLA" evidence="4">
    <location>
        <begin position="8"/>
        <end position="168"/>
    </location>
</feature>
<dbReference type="Gene3D" id="3.40.1090.10">
    <property type="entry name" value="Cytosolic phospholipase A2 catalytic domain"/>
    <property type="match status" value="2"/>
</dbReference>
<evidence type="ECO:0000259" key="4">
    <source>
        <dbReference type="PROSITE" id="PS51635"/>
    </source>
</evidence>
<reference evidence="5" key="1">
    <citation type="submission" date="2019-08" db="EMBL/GenBank/DDBJ databases">
        <authorList>
            <person name="Kucharzyk K."/>
            <person name="Murdoch R.W."/>
            <person name="Higgins S."/>
            <person name="Loffler F."/>
        </authorList>
    </citation>
    <scope>NUCLEOTIDE SEQUENCE</scope>
</reference>
<dbReference type="InterPro" id="IPR002641">
    <property type="entry name" value="PNPLA_dom"/>
</dbReference>
<dbReference type="EMBL" id="VSSQ01000020">
    <property type="protein sequence ID" value="MPL63088.1"/>
    <property type="molecule type" value="Genomic_DNA"/>
</dbReference>
<evidence type="ECO:0000256" key="1">
    <source>
        <dbReference type="ARBA" id="ARBA00022801"/>
    </source>
</evidence>
<dbReference type="SUPFAM" id="SSF52151">
    <property type="entry name" value="FabD/lysophospholipase-like"/>
    <property type="match status" value="1"/>
</dbReference>
<gene>
    <name evidence="5" type="ORF">SDC9_08708</name>
</gene>
<dbReference type="PANTHER" id="PTHR14226">
    <property type="entry name" value="NEUROPATHY TARGET ESTERASE/SWISS CHEESE D.MELANOGASTER"/>
    <property type="match status" value="1"/>
</dbReference>
<organism evidence="5">
    <name type="scientific">bioreactor metagenome</name>
    <dbReference type="NCBI Taxonomy" id="1076179"/>
    <lineage>
        <taxon>unclassified sequences</taxon>
        <taxon>metagenomes</taxon>
        <taxon>ecological metagenomes</taxon>
    </lineage>
</organism>
<evidence type="ECO:0000256" key="2">
    <source>
        <dbReference type="ARBA" id="ARBA00022963"/>
    </source>
</evidence>
<dbReference type="PANTHER" id="PTHR14226:SF76">
    <property type="entry name" value="NTE FAMILY PROTEIN RSSA"/>
    <property type="match status" value="1"/>
</dbReference>
<accession>A0A644T846</accession>
<name>A0A644T846_9ZZZZ</name>
<keyword evidence="1" id="KW-0378">Hydrolase</keyword>
<keyword evidence="2" id="KW-0442">Lipid degradation</keyword>
<keyword evidence="3" id="KW-0443">Lipid metabolism</keyword>
<dbReference type="GO" id="GO:0016042">
    <property type="term" value="P:lipid catabolic process"/>
    <property type="evidence" value="ECO:0007669"/>
    <property type="project" value="UniProtKB-KW"/>
</dbReference>
<sequence length="309" mass="33568">MKPINISLVLSSGGARGLVHIGAIEALEEAGFRITAIAGTSMGALVGGMFACGSLNDYRKFMTGLTRLDVIRLMDLAVSKTGIIKGEKVFSEMKHFIGNVRIEDLPIPYAAVAADITNHQEVVFKEGDLITAIRASSAIPSVLMPVLKNGALLVDGGVVNPLPMEHVSLPEGNMLVAVNVNAPRIENTVSGKKVIVKDGPHENGPDSVIEKTRQLINKKWNSMTGNQKERTHVSGIFTIVNNSFELMQHKLTLNALERQTPDIILNIPVNIADTFDFHRAGELIALGYEEMKAELEKTEKLLSKSRLII</sequence>
<proteinExistence type="predicted"/>
<comment type="caution">
    <text evidence="5">The sequence shown here is derived from an EMBL/GenBank/DDBJ whole genome shotgun (WGS) entry which is preliminary data.</text>
</comment>
<dbReference type="GO" id="GO:0016787">
    <property type="term" value="F:hydrolase activity"/>
    <property type="evidence" value="ECO:0007669"/>
    <property type="project" value="UniProtKB-KW"/>
</dbReference>
<dbReference type="InterPro" id="IPR016035">
    <property type="entry name" value="Acyl_Trfase/lysoPLipase"/>
</dbReference>
<dbReference type="AlphaFoldDB" id="A0A644T846"/>
<dbReference type="InterPro" id="IPR050301">
    <property type="entry name" value="NTE"/>
</dbReference>
<dbReference type="Pfam" id="PF01734">
    <property type="entry name" value="Patatin"/>
    <property type="match status" value="1"/>
</dbReference>
<dbReference type="PROSITE" id="PS51635">
    <property type="entry name" value="PNPLA"/>
    <property type="match status" value="1"/>
</dbReference>